<dbReference type="Gene3D" id="3.40.630.10">
    <property type="entry name" value="Zn peptidases"/>
    <property type="match status" value="1"/>
</dbReference>
<proteinExistence type="predicted"/>
<name>A0A6I6L8Q2_9SPHN</name>
<organism evidence="1 2">
    <name type="scientific">Sphingorhabdus lacus</name>
    <dbReference type="NCBI Taxonomy" id="392610"/>
    <lineage>
        <taxon>Bacteria</taxon>
        <taxon>Pseudomonadati</taxon>
        <taxon>Pseudomonadota</taxon>
        <taxon>Alphaproteobacteria</taxon>
        <taxon>Sphingomonadales</taxon>
        <taxon>Sphingomonadaceae</taxon>
        <taxon>Sphingorhabdus</taxon>
    </lineage>
</organism>
<accession>A0A6I6L8Q2</accession>
<keyword evidence="2" id="KW-1185">Reference proteome</keyword>
<dbReference type="AlphaFoldDB" id="A0A6I6L8Q2"/>
<reference evidence="2" key="1">
    <citation type="submission" date="2019-01" db="EMBL/GenBank/DDBJ databases">
        <title>Sphingorhabdus lacus sp.nov., isolated from an oligotrophic freshwater lake.</title>
        <authorList>
            <person name="Park M."/>
        </authorList>
    </citation>
    <scope>NUCLEOTIDE SEQUENCE [LARGE SCALE GENOMIC DNA]</scope>
    <source>
        <strain evidence="2">IMCC1753</strain>
    </source>
</reference>
<evidence type="ECO:0000313" key="1">
    <source>
        <dbReference type="EMBL" id="QGY80721.1"/>
    </source>
</evidence>
<dbReference type="EMBL" id="CP035733">
    <property type="protein sequence ID" value="QGY80721.1"/>
    <property type="molecule type" value="Genomic_DNA"/>
</dbReference>
<dbReference type="KEGG" id="slaa:EUU25_08870"/>
<gene>
    <name evidence="1" type="ORF">EUU25_08870</name>
</gene>
<dbReference type="OrthoDB" id="4014363at2"/>
<protein>
    <submittedName>
        <fullName evidence="1">DUF2817 domain-containing protein</fullName>
    </submittedName>
</protein>
<dbReference type="Pfam" id="PF10994">
    <property type="entry name" value="DUF2817"/>
    <property type="match status" value="1"/>
</dbReference>
<dbReference type="RefSeq" id="WP_158900215.1">
    <property type="nucleotide sequence ID" value="NZ_CP035733.1"/>
</dbReference>
<dbReference type="SUPFAM" id="SSF53187">
    <property type="entry name" value="Zn-dependent exopeptidases"/>
    <property type="match status" value="1"/>
</dbReference>
<dbReference type="Proteomes" id="UP000428803">
    <property type="component" value="Chromosome"/>
</dbReference>
<dbReference type="CDD" id="cd06233">
    <property type="entry name" value="M14-like"/>
    <property type="match status" value="1"/>
</dbReference>
<sequence length="353" mass="38467">MLFPTDYADARERFRELVSCADFSLESHAHPTKKGPNGENLACDIARLGAMDAKRVILISSGTHGVEGFCGSGCQAELLASGLLHGLPGDTAVVLVHAVNPYGFAWLRRTNEDNIDLNRNFVDHSVPHLNPGYDEIHDWLVPRDWSGPARTEADASIDAYIADRGLRAFQVAMTGGQYNHPDGLFYGGKAPAWSNLIWRKLLRKHCVNAEQVIGIDIHTGLGPRGVGEAICVTSEAEYMKAKALFGEEVTWTGGGEAVSAQVGGSLLHAAHEEVGTERLVMIALEYGTYPIPETLEALRAETWLVARGDAASEQASRIKQSLKDAFFIDEPDWKLAVTTRFMDLVLKIKGSLS</sequence>
<dbReference type="InterPro" id="IPR021259">
    <property type="entry name" value="DUF2817"/>
</dbReference>
<evidence type="ECO:0000313" key="2">
    <source>
        <dbReference type="Proteomes" id="UP000428803"/>
    </source>
</evidence>